<dbReference type="PANTHER" id="PTHR33130:SF12">
    <property type="entry name" value="EXPRESSED PROTEIN"/>
    <property type="match status" value="1"/>
</dbReference>
<dbReference type="EMBL" id="MNCJ02000323">
    <property type="protein sequence ID" value="KAF5796893.1"/>
    <property type="molecule type" value="Genomic_DNA"/>
</dbReference>
<reference evidence="1" key="1">
    <citation type="journal article" date="2017" name="Nature">
        <title>The sunflower genome provides insights into oil metabolism, flowering and Asterid evolution.</title>
        <authorList>
            <person name="Badouin H."/>
            <person name="Gouzy J."/>
            <person name="Grassa C.J."/>
            <person name="Murat F."/>
            <person name="Staton S.E."/>
            <person name="Cottret L."/>
            <person name="Lelandais-Briere C."/>
            <person name="Owens G.L."/>
            <person name="Carrere S."/>
            <person name="Mayjonade B."/>
            <person name="Legrand L."/>
            <person name="Gill N."/>
            <person name="Kane N.C."/>
            <person name="Bowers J.E."/>
            <person name="Hubner S."/>
            <person name="Bellec A."/>
            <person name="Berard A."/>
            <person name="Berges H."/>
            <person name="Blanchet N."/>
            <person name="Boniface M.C."/>
            <person name="Brunel D."/>
            <person name="Catrice O."/>
            <person name="Chaidir N."/>
            <person name="Claudel C."/>
            <person name="Donnadieu C."/>
            <person name="Faraut T."/>
            <person name="Fievet G."/>
            <person name="Helmstetter N."/>
            <person name="King M."/>
            <person name="Knapp S.J."/>
            <person name="Lai Z."/>
            <person name="Le Paslier M.C."/>
            <person name="Lippi Y."/>
            <person name="Lorenzon L."/>
            <person name="Mandel J.R."/>
            <person name="Marage G."/>
            <person name="Marchand G."/>
            <person name="Marquand E."/>
            <person name="Bret-Mestries E."/>
            <person name="Morien E."/>
            <person name="Nambeesan S."/>
            <person name="Nguyen T."/>
            <person name="Pegot-Espagnet P."/>
            <person name="Pouilly N."/>
            <person name="Raftis F."/>
            <person name="Sallet E."/>
            <person name="Schiex T."/>
            <person name="Thomas J."/>
            <person name="Vandecasteele C."/>
            <person name="Vares D."/>
            <person name="Vear F."/>
            <person name="Vautrin S."/>
            <person name="Crespi M."/>
            <person name="Mangin B."/>
            <person name="Burke J.M."/>
            <person name="Salse J."/>
            <person name="Munos S."/>
            <person name="Vincourt P."/>
            <person name="Rieseberg L.H."/>
            <person name="Langlade N.B."/>
        </authorList>
    </citation>
    <scope>NUCLEOTIDE SEQUENCE</scope>
    <source>
        <tissue evidence="1">Leaves</tissue>
    </source>
</reference>
<dbReference type="AlphaFoldDB" id="A0A9K3IHE0"/>
<gene>
    <name evidence="1" type="ORF">HanXRQr2_Chr08g0357171</name>
</gene>
<dbReference type="PANTHER" id="PTHR33130">
    <property type="entry name" value="PUTATIVE (DUF1639)-RELATED"/>
    <property type="match status" value="1"/>
</dbReference>
<protein>
    <submittedName>
        <fullName evidence="1">Uncharacterized protein</fullName>
    </submittedName>
</protein>
<evidence type="ECO:0000313" key="2">
    <source>
        <dbReference type="Proteomes" id="UP000215914"/>
    </source>
</evidence>
<reference evidence="1" key="2">
    <citation type="submission" date="2020-06" db="EMBL/GenBank/DDBJ databases">
        <title>Helianthus annuus Genome sequencing and assembly Release 2.</title>
        <authorList>
            <person name="Gouzy J."/>
            <person name="Langlade N."/>
            <person name="Munos S."/>
        </authorList>
    </citation>
    <scope>NUCLEOTIDE SEQUENCE</scope>
    <source>
        <tissue evidence="1">Leaves</tissue>
    </source>
</reference>
<name>A0A9K3IHE0_HELAN</name>
<evidence type="ECO:0000313" key="1">
    <source>
        <dbReference type="EMBL" id="KAF5796893.1"/>
    </source>
</evidence>
<proteinExistence type="predicted"/>
<dbReference type="Pfam" id="PF07797">
    <property type="entry name" value="DUF1639"/>
    <property type="match status" value="1"/>
</dbReference>
<comment type="caution">
    <text evidence="1">The sequence shown here is derived from an EMBL/GenBank/DDBJ whole genome shotgun (WGS) entry which is preliminary data.</text>
</comment>
<dbReference type="InterPro" id="IPR012438">
    <property type="entry name" value="DUF1639"/>
</dbReference>
<dbReference type="Proteomes" id="UP000215914">
    <property type="component" value="Unassembled WGS sequence"/>
</dbReference>
<dbReference type="Gramene" id="mRNA:HanXRQr2_Chr08g0357171">
    <property type="protein sequence ID" value="mRNA:HanXRQr2_Chr08g0357171"/>
    <property type="gene ID" value="HanXRQr2_Chr08g0357171"/>
</dbReference>
<accession>A0A9K3IHE0</accession>
<organism evidence="1 2">
    <name type="scientific">Helianthus annuus</name>
    <name type="common">Common sunflower</name>
    <dbReference type="NCBI Taxonomy" id="4232"/>
    <lineage>
        <taxon>Eukaryota</taxon>
        <taxon>Viridiplantae</taxon>
        <taxon>Streptophyta</taxon>
        <taxon>Embryophyta</taxon>
        <taxon>Tracheophyta</taxon>
        <taxon>Spermatophyta</taxon>
        <taxon>Magnoliopsida</taxon>
        <taxon>eudicotyledons</taxon>
        <taxon>Gunneridae</taxon>
        <taxon>Pentapetalae</taxon>
        <taxon>asterids</taxon>
        <taxon>campanulids</taxon>
        <taxon>Asterales</taxon>
        <taxon>Asteraceae</taxon>
        <taxon>Asteroideae</taxon>
        <taxon>Heliantheae alliance</taxon>
        <taxon>Heliantheae</taxon>
        <taxon>Helianthus</taxon>
    </lineage>
</organism>
<keyword evidence="2" id="KW-1185">Reference proteome</keyword>
<sequence>MFQTIQRLPLGYYKVSMHLMTATIIEPSYSFRLHIRLFTTLSSKEKEEDFMAMKGCKLPQRSKKRAKMIQRTLLAMEVEDKCVITHVQDNFFRVHVSKKRGRHKGCVKHSSDDTDSGKKKKQKQPVIVFWWKTWRGRSHCQGLSEMK</sequence>